<dbReference type="SUPFAM" id="SSF53218">
    <property type="entry name" value="Molybdenum cofactor biosynthesis proteins"/>
    <property type="match status" value="1"/>
</dbReference>
<dbReference type="EMBL" id="VSSQ01003130">
    <property type="protein sequence ID" value="MPM19198.1"/>
    <property type="molecule type" value="Genomic_DNA"/>
</dbReference>
<proteinExistence type="predicted"/>
<feature type="domain" description="MoaB/Mog" evidence="1">
    <location>
        <begin position="129"/>
        <end position="270"/>
    </location>
</feature>
<reference evidence="2" key="1">
    <citation type="submission" date="2019-08" db="EMBL/GenBank/DDBJ databases">
        <authorList>
            <person name="Kucharzyk K."/>
            <person name="Murdoch R.W."/>
            <person name="Higgins S."/>
            <person name="Loffler F."/>
        </authorList>
    </citation>
    <scope>NUCLEOTIDE SEQUENCE</scope>
</reference>
<dbReference type="AlphaFoldDB" id="A0A644XTV0"/>
<comment type="caution">
    <text evidence="2">The sequence shown here is derived from an EMBL/GenBank/DDBJ whole genome shotgun (WGS) entry which is preliminary data.</text>
</comment>
<dbReference type="Pfam" id="PF00994">
    <property type="entry name" value="MoCF_biosynth"/>
    <property type="match status" value="1"/>
</dbReference>
<evidence type="ECO:0000259" key="1">
    <source>
        <dbReference type="SMART" id="SM00852"/>
    </source>
</evidence>
<dbReference type="SMART" id="SM00852">
    <property type="entry name" value="MoCF_biosynth"/>
    <property type="match status" value="1"/>
</dbReference>
<sequence>MGLNLLSKTELWVNEITLSGANLTNMADAVAEVLGLEKGKVLVVDVRPAHITFDVLATDIPQENIMGREAAILTALAVLPGVYITPETYIRSNGILGLICAGVEDPEAVVERVADMTAEVMSKLSRRAIVFPTGFELRQGLIEDTNTPYLKMLLEENGYTVSVGEIMEDSPQDIYAKLDEALSRGFGLIVTTGGVGAEDKDHTVESILRLDPQAATPYIVKFTQGTGRHVKDGVRIGVGREGPSLMVCLPGPHDEVEAAAPVLLRGLAEGWSKETLADRLAGVLADKWRQKGLGHSHDHSNGHSHHHK</sequence>
<dbReference type="InterPro" id="IPR036425">
    <property type="entry name" value="MoaB/Mog-like_dom_sf"/>
</dbReference>
<name>A0A644XTV0_9ZZZZ</name>
<protein>
    <recommendedName>
        <fullName evidence="1">MoaB/Mog domain-containing protein</fullName>
    </recommendedName>
</protein>
<accession>A0A644XTV0</accession>
<dbReference type="Gene3D" id="3.40.980.10">
    <property type="entry name" value="MoaB/Mog-like domain"/>
    <property type="match status" value="1"/>
</dbReference>
<gene>
    <name evidence="2" type="ORF">SDC9_65616</name>
</gene>
<dbReference type="PANTHER" id="PTHR13939">
    <property type="entry name" value="NICOTINAMIDE-NUCLEOTIDE AMIDOHYDROLASE PNCC"/>
    <property type="match status" value="1"/>
</dbReference>
<dbReference type="InterPro" id="IPR001453">
    <property type="entry name" value="MoaB/Mog_dom"/>
</dbReference>
<dbReference type="InterPro" id="IPR050101">
    <property type="entry name" value="CinA"/>
</dbReference>
<organism evidence="2">
    <name type="scientific">bioreactor metagenome</name>
    <dbReference type="NCBI Taxonomy" id="1076179"/>
    <lineage>
        <taxon>unclassified sequences</taxon>
        <taxon>metagenomes</taxon>
        <taxon>ecological metagenomes</taxon>
    </lineage>
</organism>
<evidence type="ECO:0000313" key="2">
    <source>
        <dbReference type="EMBL" id="MPM19198.1"/>
    </source>
</evidence>
<dbReference type="PANTHER" id="PTHR13939:SF0">
    <property type="entry name" value="NMN AMIDOHYDROLASE-LIKE PROTEIN YFAY"/>
    <property type="match status" value="1"/>
</dbReference>